<keyword evidence="2" id="KW-1185">Reference proteome</keyword>
<dbReference type="Proteomes" id="UP001165422">
    <property type="component" value="Unassembled WGS sequence"/>
</dbReference>
<dbReference type="RefSeq" id="WP_179977688.1">
    <property type="nucleotide sequence ID" value="NZ_JAJJPB010000036.1"/>
</dbReference>
<proteinExistence type="predicted"/>
<name>A0ABS8NA94_9CLOT</name>
<protein>
    <submittedName>
        <fullName evidence="1">Uncharacterized protein</fullName>
    </submittedName>
</protein>
<sequence>MKKAYTTNDGYTKEISKHMSKNVFNKTNGFKVFKGNSKYKKPYKITFFELKQDSRKIRLNKIYIYMRDSISVSDYNNKEIGGYRNGLVKYTIKKINNTWCITDSEILVDQ</sequence>
<evidence type="ECO:0000313" key="1">
    <source>
        <dbReference type="EMBL" id="MCC9296566.1"/>
    </source>
</evidence>
<dbReference type="EMBL" id="JAJJPB010000036">
    <property type="protein sequence ID" value="MCC9296566.1"/>
    <property type="molecule type" value="Genomic_DNA"/>
</dbReference>
<reference evidence="1" key="1">
    <citation type="submission" date="2021-11" db="EMBL/GenBank/DDBJ databases">
        <authorList>
            <person name="Qingchun L."/>
            <person name="Dong Z."/>
            <person name="Zongwei Q."/>
            <person name="Jia Z."/>
            <person name="Duotao L."/>
        </authorList>
    </citation>
    <scope>NUCLEOTIDE SEQUENCE</scope>
    <source>
        <strain evidence="1">WLY-B-L2</strain>
    </source>
</reference>
<organism evidence="1 2">
    <name type="scientific">Clostridium aromativorans</name>
    <dbReference type="NCBI Taxonomy" id="2836848"/>
    <lineage>
        <taxon>Bacteria</taxon>
        <taxon>Bacillati</taxon>
        <taxon>Bacillota</taxon>
        <taxon>Clostridia</taxon>
        <taxon>Eubacteriales</taxon>
        <taxon>Clostridiaceae</taxon>
        <taxon>Clostridium</taxon>
    </lineage>
</organism>
<evidence type="ECO:0000313" key="2">
    <source>
        <dbReference type="Proteomes" id="UP001165422"/>
    </source>
</evidence>
<accession>A0ABS8NA94</accession>
<gene>
    <name evidence="1" type="ORF">LN736_17110</name>
</gene>
<comment type="caution">
    <text evidence="1">The sequence shown here is derived from an EMBL/GenBank/DDBJ whole genome shotgun (WGS) entry which is preliminary data.</text>
</comment>